<sequence length="101" mass="11739">MFNGARKFALEVEGWVTSKITPSYDAGMDIRLFSKKGLVCSTTRYVRAWVFEILEPDKRPIIEDVILQDELYIAFYCTIRGSATIKQYDVLRSNITLYWDS</sequence>
<proteinExistence type="predicted"/>
<comment type="caution">
    <text evidence="1">The sequence shown here is derived from an EMBL/GenBank/DDBJ whole genome shotgun (WGS) entry which is preliminary data.</text>
</comment>
<reference evidence="1 2" key="1">
    <citation type="submission" date="2017-03" db="EMBL/GenBank/DDBJ databases">
        <title>Genomic and clinical evidence uncovers the enterohepatic species Helicobacter valdiviensis as a potential human intestinal pathogen.</title>
        <authorList>
            <person name="Fresia P."/>
            <person name="Jara R."/>
            <person name="Sierra R."/>
            <person name="Ferres I."/>
            <person name="Greif G."/>
            <person name="Iraola G."/>
            <person name="Collado L."/>
        </authorList>
    </citation>
    <scope>NUCLEOTIDE SEQUENCE [LARGE SCALE GENOMIC DNA]</scope>
    <source>
        <strain evidence="1 2">WBE14</strain>
    </source>
</reference>
<dbReference type="AlphaFoldDB" id="A0A2W6MTH8"/>
<gene>
    <name evidence="1" type="ORF">B6S12_07675</name>
</gene>
<protein>
    <submittedName>
        <fullName evidence="1">Uncharacterized protein</fullName>
    </submittedName>
</protein>
<dbReference type="Proteomes" id="UP000249746">
    <property type="component" value="Unassembled WGS sequence"/>
</dbReference>
<accession>A0A2W6MTH8</accession>
<keyword evidence="2" id="KW-1185">Reference proteome</keyword>
<name>A0A2W6MTH8_9HELI</name>
<organism evidence="1 2">
    <name type="scientific">Helicobacter valdiviensis</name>
    <dbReference type="NCBI Taxonomy" id="1458358"/>
    <lineage>
        <taxon>Bacteria</taxon>
        <taxon>Pseudomonadati</taxon>
        <taxon>Campylobacterota</taxon>
        <taxon>Epsilonproteobacteria</taxon>
        <taxon>Campylobacterales</taxon>
        <taxon>Helicobacteraceae</taxon>
        <taxon>Helicobacter</taxon>
    </lineage>
</organism>
<evidence type="ECO:0000313" key="2">
    <source>
        <dbReference type="Proteomes" id="UP000249746"/>
    </source>
</evidence>
<evidence type="ECO:0000313" key="1">
    <source>
        <dbReference type="EMBL" id="PZT47732.1"/>
    </source>
</evidence>
<dbReference type="EMBL" id="NBIU01000023">
    <property type="protein sequence ID" value="PZT47732.1"/>
    <property type="molecule type" value="Genomic_DNA"/>
</dbReference>